<dbReference type="AlphaFoldDB" id="A0A402BYH4"/>
<keyword evidence="3" id="KW-0808">Transferase</keyword>
<gene>
    <name evidence="3" type="ORF">Rhow_001772</name>
</gene>
<evidence type="ECO:0000313" key="4">
    <source>
        <dbReference type="Proteomes" id="UP000287519"/>
    </source>
</evidence>
<reference evidence="3 4" key="1">
    <citation type="submission" date="2018-11" db="EMBL/GenBank/DDBJ databases">
        <title>Microbial catabolism of amino acid.</title>
        <authorList>
            <person name="Hibi M."/>
            <person name="Ogawa J."/>
        </authorList>
    </citation>
    <scope>NUCLEOTIDE SEQUENCE [LARGE SCALE GENOMIC DNA]</scope>
    <source>
        <strain evidence="3 4">C31-06</strain>
    </source>
</reference>
<evidence type="ECO:0000313" key="3">
    <source>
        <dbReference type="EMBL" id="GCE36406.1"/>
    </source>
</evidence>
<sequence>MILASSRVRHLAARSILATARGASEVTAAHRQARKLEHTVSRSMISGAGARLQMPLPRLQVRGNSLPKVSVCIPVYDSADTVERCIDSVMSQSFRDFECVVVDNHSSDSTLAKVSRFRDGRLKVVRNEFNIGLVGNHNKCVRLAQGELIQFVHGDDWLLPHCLERLVPTFEVGNVGLAFAPRRVDTDDDVWKARYGRLHTPLEPLGPINDGRDIVKMFVLAGAEGNWIGEPTSVMFRRDLLVEVGGFRPQLPRLQDIDAWLRLLARSDAAWIDEALSVRWHHSNTYTAQHETTGAASLDHLWLLSGLARNTDLAGAVRVRASGLWTRAILGNSRAILSGPRALRVTRFRQLVAHVRVAGAWSTPEKAFRPDGEQARGLAGRDTESDTST</sequence>
<dbReference type="SUPFAM" id="SSF53448">
    <property type="entry name" value="Nucleotide-diphospho-sugar transferases"/>
    <property type="match status" value="1"/>
</dbReference>
<proteinExistence type="predicted"/>
<feature type="region of interest" description="Disordered" evidence="1">
    <location>
        <begin position="366"/>
        <end position="389"/>
    </location>
</feature>
<organism evidence="3 4">
    <name type="scientific">Rhodococcus wratislaviensis</name>
    <name type="common">Tsukamurella wratislaviensis</name>
    <dbReference type="NCBI Taxonomy" id="44752"/>
    <lineage>
        <taxon>Bacteria</taxon>
        <taxon>Bacillati</taxon>
        <taxon>Actinomycetota</taxon>
        <taxon>Actinomycetes</taxon>
        <taxon>Mycobacteriales</taxon>
        <taxon>Nocardiaceae</taxon>
        <taxon>Rhodococcus</taxon>
    </lineage>
</organism>
<dbReference type="Pfam" id="PF00535">
    <property type="entry name" value="Glycos_transf_2"/>
    <property type="match status" value="1"/>
</dbReference>
<comment type="caution">
    <text evidence="3">The sequence shown here is derived from an EMBL/GenBank/DDBJ whole genome shotgun (WGS) entry which is preliminary data.</text>
</comment>
<dbReference type="EMBL" id="BHYM01000002">
    <property type="protein sequence ID" value="GCE36406.1"/>
    <property type="molecule type" value="Genomic_DNA"/>
</dbReference>
<evidence type="ECO:0000256" key="1">
    <source>
        <dbReference type="SAM" id="MobiDB-lite"/>
    </source>
</evidence>
<evidence type="ECO:0000259" key="2">
    <source>
        <dbReference type="Pfam" id="PF00535"/>
    </source>
</evidence>
<name>A0A402BYH4_RHOWR</name>
<dbReference type="GO" id="GO:0016740">
    <property type="term" value="F:transferase activity"/>
    <property type="evidence" value="ECO:0007669"/>
    <property type="project" value="UniProtKB-KW"/>
</dbReference>
<dbReference type="PANTHER" id="PTHR43685">
    <property type="entry name" value="GLYCOSYLTRANSFERASE"/>
    <property type="match status" value="1"/>
</dbReference>
<dbReference type="Proteomes" id="UP000287519">
    <property type="component" value="Unassembled WGS sequence"/>
</dbReference>
<dbReference type="InterPro" id="IPR050834">
    <property type="entry name" value="Glycosyltransf_2"/>
</dbReference>
<dbReference type="RefSeq" id="WP_307720159.1">
    <property type="nucleotide sequence ID" value="NZ_BHYM01000002.1"/>
</dbReference>
<protein>
    <submittedName>
        <fullName evidence="3">Glycosyltransferase PglI</fullName>
    </submittedName>
</protein>
<dbReference type="InterPro" id="IPR029044">
    <property type="entry name" value="Nucleotide-diphossugar_trans"/>
</dbReference>
<dbReference type="Gene3D" id="3.90.550.10">
    <property type="entry name" value="Spore Coat Polysaccharide Biosynthesis Protein SpsA, Chain A"/>
    <property type="match status" value="1"/>
</dbReference>
<dbReference type="PANTHER" id="PTHR43685:SF11">
    <property type="entry name" value="GLYCOSYLTRANSFERASE TAGX-RELATED"/>
    <property type="match status" value="1"/>
</dbReference>
<feature type="domain" description="Glycosyltransferase 2-like" evidence="2">
    <location>
        <begin position="70"/>
        <end position="203"/>
    </location>
</feature>
<accession>A0A402BYH4</accession>
<dbReference type="InterPro" id="IPR001173">
    <property type="entry name" value="Glyco_trans_2-like"/>
</dbReference>
<keyword evidence="4" id="KW-1185">Reference proteome</keyword>